<proteinExistence type="inferred from homology"/>
<dbReference type="OrthoDB" id="9799225at2"/>
<protein>
    <recommendedName>
        <fullName evidence="10">AI-2E family transporter</fullName>
    </recommendedName>
</protein>
<dbReference type="Pfam" id="PF01594">
    <property type="entry name" value="AI-2E_transport"/>
    <property type="match status" value="1"/>
</dbReference>
<evidence type="ECO:0000313" key="9">
    <source>
        <dbReference type="Proteomes" id="UP000199585"/>
    </source>
</evidence>
<accession>A0A1H8JR37</accession>
<comment type="subcellular location">
    <subcellularLocation>
        <location evidence="1">Membrane</location>
        <topology evidence="1">Multi-pass membrane protein</topology>
    </subcellularLocation>
</comment>
<reference evidence="8 9" key="1">
    <citation type="submission" date="2016-10" db="EMBL/GenBank/DDBJ databases">
        <authorList>
            <person name="de Groot N.N."/>
        </authorList>
    </citation>
    <scope>NUCLEOTIDE SEQUENCE [LARGE SCALE GENOMIC DNA]</scope>
    <source>
        <strain evidence="8 9">DSM 16213</strain>
    </source>
</reference>
<evidence type="ECO:0000256" key="4">
    <source>
        <dbReference type="ARBA" id="ARBA00022989"/>
    </source>
</evidence>
<keyword evidence="3 7" id="KW-0812">Transmembrane</keyword>
<name>A0A1H8JR37_9RHOB</name>
<dbReference type="EMBL" id="FOCI01000041">
    <property type="protein sequence ID" value="SEN82786.1"/>
    <property type="molecule type" value="Genomic_DNA"/>
</dbReference>
<organism evidence="8 9">
    <name type="scientific">Loktanella fryxellensis</name>
    <dbReference type="NCBI Taxonomy" id="245187"/>
    <lineage>
        <taxon>Bacteria</taxon>
        <taxon>Pseudomonadati</taxon>
        <taxon>Pseudomonadota</taxon>
        <taxon>Alphaproteobacteria</taxon>
        <taxon>Rhodobacterales</taxon>
        <taxon>Roseobacteraceae</taxon>
        <taxon>Loktanella</taxon>
    </lineage>
</organism>
<dbReference type="Proteomes" id="UP000199585">
    <property type="component" value="Unassembled WGS sequence"/>
</dbReference>
<dbReference type="STRING" id="245187.SAMN04488003_1419"/>
<evidence type="ECO:0000313" key="8">
    <source>
        <dbReference type="EMBL" id="SEN82786.1"/>
    </source>
</evidence>
<evidence type="ECO:0000256" key="6">
    <source>
        <dbReference type="SAM" id="MobiDB-lite"/>
    </source>
</evidence>
<evidence type="ECO:0000256" key="1">
    <source>
        <dbReference type="ARBA" id="ARBA00004141"/>
    </source>
</evidence>
<evidence type="ECO:0000256" key="2">
    <source>
        <dbReference type="ARBA" id="ARBA00009773"/>
    </source>
</evidence>
<feature type="compositionally biased region" description="Polar residues" evidence="6">
    <location>
        <begin position="79"/>
        <end position="90"/>
    </location>
</feature>
<evidence type="ECO:0000256" key="5">
    <source>
        <dbReference type="ARBA" id="ARBA00023136"/>
    </source>
</evidence>
<evidence type="ECO:0000256" key="7">
    <source>
        <dbReference type="SAM" id="Phobius"/>
    </source>
</evidence>
<dbReference type="InterPro" id="IPR002549">
    <property type="entry name" value="AI-2E-like"/>
</dbReference>
<evidence type="ECO:0008006" key="10">
    <source>
        <dbReference type="Google" id="ProtNLM"/>
    </source>
</evidence>
<comment type="similarity">
    <text evidence="2">Belongs to the autoinducer-2 exporter (AI-2E) (TC 2.A.86) family.</text>
</comment>
<dbReference type="AlphaFoldDB" id="A0A1H8JR37"/>
<feature type="region of interest" description="Disordered" evidence="6">
    <location>
        <begin position="76"/>
        <end position="108"/>
    </location>
</feature>
<keyword evidence="4 7" id="KW-1133">Transmembrane helix</keyword>
<keyword evidence="9" id="KW-1185">Reference proteome</keyword>
<evidence type="ECO:0000256" key="3">
    <source>
        <dbReference type="ARBA" id="ARBA00022692"/>
    </source>
</evidence>
<sequence>MAYLCLTAVEGNVATPLLLGRRLELNTVAVFLTVVLWGWLWGIPGALVAVPFLVIFKVIADNVEGMEIVGNFLGAADTPVQNDDTVVETTGSDEDDGPGPSTSAPSVL</sequence>
<keyword evidence="5 7" id="KW-0472">Membrane</keyword>
<feature type="transmembrane region" description="Helical" evidence="7">
    <location>
        <begin position="28"/>
        <end position="56"/>
    </location>
</feature>
<dbReference type="GO" id="GO:0016020">
    <property type="term" value="C:membrane"/>
    <property type="evidence" value="ECO:0007669"/>
    <property type="project" value="UniProtKB-SubCell"/>
</dbReference>
<gene>
    <name evidence="8" type="ORF">SAMN04488003_1419</name>
</gene>